<organism evidence="7 8">
    <name type="scientific">Pantherophis guttatus</name>
    <name type="common">Corn snake</name>
    <name type="synonym">Elaphe guttata</name>
    <dbReference type="NCBI Taxonomy" id="94885"/>
    <lineage>
        <taxon>Eukaryota</taxon>
        <taxon>Metazoa</taxon>
        <taxon>Chordata</taxon>
        <taxon>Craniata</taxon>
        <taxon>Vertebrata</taxon>
        <taxon>Euteleostomi</taxon>
        <taxon>Lepidosauria</taxon>
        <taxon>Squamata</taxon>
        <taxon>Bifurcata</taxon>
        <taxon>Unidentata</taxon>
        <taxon>Episquamata</taxon>
        <taxon>Toxicofera</taxon>
        <taxon>Serpentes</taxon>
        <taxon>Colubroidea</taxon>
        <taxon>Colubridae</taxon>
        <taxon>Colubrinae</taxon>
        <taxon>Pantherophis</taxon>
    </lineage>
</organism>
<evidence type="ECO:0000256" key="2">
    <source>
        <dbReference type="ARBA" id="ARBA00022692"/>
    </source>
</evidence>
<proteinExistence type="predicted"/>
<name>A0ABM3ZPU7_PANGU</name>
<evidence type="ECO:0000313" key="8">
    <source>
        <dbReference type="RefSeq" id="XP_060550396.1"/>
    </source>
</evidence>
<dbReference type="GeneID" id="117669792"/>
<evidence type="ECO:0000256" key="3">
    <source>
        <dbReference type="ARBA" id="ARBA00022824"/>
    </source>
</evidence>
<sequence>MASSLKAGQPLRRFLCSPEASGVPEALREELAAALAEGGLPFALLRKLQRALREEGAPAAGSPVYLHELLEGSEIFLPEVTKPPRNPELVARLEKIKAQLANEEYKQMTRNINCQVGQGSDRHPHQLPRHGGSHLCLRLPGQPVHLHRDGSAGDCGRDCGLRGGPGGAVRDGADHGRGAGAAVGQGWAPCSRFLWLLRRSSPQGGGLRTPVLPQIPEGPLRRKEPSAQHGQRRSSAFPSPASTPGGPLSTICIQGSPPHSPPRAFSSGAGAGGGGRKATSQLGAAGPIACEREGAVSEGAPAFAPFVGLLGARALPAQLGGVSPQLCVLATKLWCPVTTLDLCGVQ</sequence>
<gene>
    <name evidence="8" type="primary">TMEM199</name>
</gene>
<dbReference type="Proteomes" id="UP001652622">
    <property type="component" value="Unplaced"/>
</dbReference>
<protein>
    <submittedName>
        <fullName evidence="8">Transmembrane protein 199 isoform X1</fullName>
    </submittedName>
</protein>
<keyword evidence="5" id="KW-0472">Membrane</keyword>
<dbReference type="RefSeq" id="XP_060550396.1">
    <property type="nucleotide sequence ID" value="XM_060694413.1"/>
</dbReference>
<dbReference type="InterPro" id="IPR021013">
    <property type="entry name" value="ATPase_Vma12"/>
</dbReference>
<evidence type="ECO:0000256" key="5">
    <source>
        <dbReference type="ARBA" id="ARBA00023136"/>
    </source>
</evidence>
<reference evidence="8" key="1">
    <citation type="submission" date="2025-08" db="UniProtKB">
        <authorList>
            <consortium name="RefSeq"/>
        </authorList>
    </citation>
    <scope>IDENTIFICATION</scope>
    <source>
        <tissue evidence="8">Blood</tissue>
    </source>
</reference>
<keyword evidence="4" id="KW-1133">Transmembrane helix</keyword>
<keyword evidence="7" id="KW-1185">Reference proteome</keyword>
<feature type="region of interest" description="Disordered" evidence="6">
    <location>
        <begin position="202"/>
        <end position="281"/>
    </location>
</feature>
<evidence type="ECO:0000256" key="6">
    <source>
        <dbReference type="SAM" id="MobiDB-lite"/>
    </source>
</evidence>
<dbReference type="PANTHER" id="PTHR31394">
    <property type="entry name" value="TRANSMEMBRANE PROTEIN 199"/>
    <property type="match status" value="1"/>
</dbReference>
<evidence type="ECO:0000256" key="4">
    <source>
        <dbReference type="ARBA" id="ARBA00022989"/>
    </source>
</evidence>
<evidence type="ECO:0000256" key="1">
    <source>
        <dbReference type="ARBA" id="ARBA00004477"/>
    </source>
</evidence>
<keyword evidence="3" id="KW-0256">Endoplasmic reticulum</keyword>
<dbReference type="PANTHER" id="PTHR31394:SF1">
    <property type="entry name" value="TRANSMEMBRANE PROTEIN 199"/>
    <property type="match status" value="1"/>
</dbReference>
<keyword evidence="2 8" id="KW-0812">Transmembrane</keyword>
<feature type="compositionally biased region" description="Polar residues" evidence="6">
    <location>
        <begin position="233"/>
        <end position="242"/>
    </location>
</feature>
<accession>A0ABM3ZPU7</accession>
<comment type="subcellular location">
    <subcellularLocation>
        <location evidence="1">Endoplasmic reticulum membrane</location>
        <topology evidence="1">Multi-pass membrane protein</topology>
    </subcellularLocation>
</comment>
<evidence type="ECO:0000313" key="7">
    <source>
        <dbReference type="Proteomes" id="UP001652622"/>
    </source>
</evidence>
<dbReference type="Pfam" id="PF11712">
    <property type="entry name" value="Vma12"/>
    <property type="match status" value="1"/>
</dbReference>